<dbReference type="InterPro" id="IPR012902">
    <property type="entry name" value="N_methyl_site"/>
</dbReference>
<sequence>MLSGDSMQYRNASRLLSNQSGVTLIEVLVALLVFGVGVVGFAALQLKSVIKVEETYSRSQAMSIAQDLIERAGANNTIEALEHYLRATSWSAALNDPGSCVITAAVPGAGDGCSSLLMAQYDVFQVRSNLTNLLTNGKIGIVRCEEIYCVTVAWADTQLDDCDESAFEGGQRQSNAHCVQIPFHLQEQI</sequence>
<evidence type="ECO:0000256" key="1">
    <source>
        <dbReference type="SAM" id="Phobius"/>
    </source>
</evidence>
<dbReference type="InterPro" id="IPR013362">
    <property type="entry name" value="Pilus_4_PilV"/>
</dbReference>
<dbReference type="Pfam" id="PF07963">
    <property type="entry name" value="N_methyl"/>
    <property type="match status" value="1"/>
</dbReference>
<protein>
    <submittedName>
        <fullName evidence="3">Type IV pilus modification protein PilV</fullName>
    </submittedName>
</protein>
<organism evidence="3 4">
    <name type="scientific">Ketobacter alkanivorans</name>
    <dbReference type="NCBI Taxonomy" id="1917421"/>
    <lineage>
        <taxon>Bacteria</taxon>
        <taxon>Pseudomonadati</taxon>
        <taxon>Pseudomonadota</taxon>
        <taxon>Gammaproteobacteria</taxon>
        <taxon>Pseudomonadales</taxon>
        <taxon>Ketobacteraceae</taxon>
        <taxon>Ketobacter</taxon>
    </lineage>
</organism>
<reference evidence="4" key="1">
    <citation type="submission" date="2017-08" db="EMBL/GenBank/DDBJ databases">
        <title>Direct submision.</title>
        <authorList>
            <person name="Kim S.-J."/>
            <person name="Rhee S.-K."/>
        </authorList>
    </citation>
    <scope>NUCLEOTIDE SEQUENCE [LARGE SCALE GENOMIC DNA]</scope>
    <source>
        <strain evidence="4">GI5</strain>
    </source>
</reference>
<keyword evidence="1" id="KW-0812">Transmembrane</keyword>
<dbReference type="InterPro" id="IPR054402">
    <property type="entry name" value="Tt1218-like_dom"/>
</dbReference>
<accession>A0A2K9LI92</accession>
<keyword evidence="1" id="KW-0472">Membrane</keyword>
<evidence type="ECO:0000313" key="3">
    <source>
        <dbReference type="EMBL" id="AUM11957.1"/>
    </source>
</evidence>
<feature type="domain" description="Type IV pilin Tt1218-like" evidence="2">
    <location>
        <begin position="43"/>
        <end position="124"/>
    </location>
</feature>
<dbReference type="NCBIfam" id="TIGR02532">
    <property type="entry name" value="IV_pilin_GFxxxE"/>
    <property type="match status" value="1"/>
</dbReference>
<evidence type="ECO:0000259" key="2">
    <source>
        <dbReference type="Pfam" id="PF22150"/>
    </source>
</evidence>
<dbReference type="Pfam" id="PF22150">
    <property type="entry name" value="Tt1218-like"/>
    <property type="match status" value="1"/>
</dbReference>
<dbReference type="AlphaFoldDB" id="A0A2K9LI92"/>
<keyword evidence="1" id="KW-1133">Transmembrane helix</keyword>
<name>A0A2K9LI92_9GAMM</name>
<dbReference type="NCBIfam" id="TIGR02523">
    <property type="entry name" value="type_IV_pilV"/>
    <property type="match status" value="1"/>
</dbReference>
<dbReference type="EMBL" id="CP022684">
    <property type="protein sequence ID" value="AUM11957.1"/>
    <property type="molecule type" value="Genomic_DNA"/>
</dbReference>
<feature type="transmembrane region" description="Helical" evidence="1">
    <location>
        <begin position="21"/>
        <end position="44"/>
    </location>
</feature>
<dbReference type="Proteomes" id="UP000235116">
    <property type="component" value="Chromosome"/>
</dbReference>
<dbReference type="KEGG" id="kak:Kalk_05760"/>
<evidence type="ECO:0000313" key="4">
    <source>
        <dbReference type="Proteomes" id="UP000235116"/>
    </source>
</evidence>
<gene>
    <name evidence="3" type="primary">pilV</name>
    <name evidence="3" type="ORF">Kalk_05760</name>
</gene>
<keyword evidence="4" id="KW-1185">Reference proteome</keyword>
<proteinExistence type="predicted"/>